<evidence type="ECO:0000313" key="2">
    <source>
        <dbReference type="EMBL" id="MCW3787093.1"/>
    </source>
</evidence>
<comment type="caution">
    <text evidence="2">The sequence shown here is derived from an EMBL/GenBank/DDBJ whole genome shotgun (WGS) entry which is preliminary data.</text>
</comment>
<keyword evidence="3" id="KW-1185">Reference proteome</keyword>
<dbReference type="RefSeq" id="WP_301190658.1">
    <property type="nucleotide sequence ID" value="NZ_JAPDPJ010000024.1"/>
</dbReference>
<evidence type="ECO:0000313" key="3">
    <source>
        <dbReference type="Proteomes" id="UP001209229"/>
    </source>
</evidence>
<evidence type="ECO:0000259" key="1">
    <source>
        <dbReference type="Pfam" id="PF18990"/>
    </source>
</evidence>
<proteinExistence type="predicted"/>
<reference evidence="2" key="1">
    <citation type="submission" date="2022-10" db="EMBL/GenBank/DDBJ databases">
        <authorList>
            <person name="Yu W.X."/>
        </authorList>
    </citation>
    <scope>NUCLEOTIDE SEQUENCE</scope>
    <source>
        <strain evidence="2">AAT</strain>
    </source>
</reference>
<gene>
    <name evidence="2" type="ORF">OM075_11475</name>
</gene>
<dbReference type="Proteomes" id="UP001209229">
    <property type="component" value="Unassembled WGS sequence"/>
</dbReference>
<dbReference type="AlphaFoldDB" id="A0AAE3SF25"/>
<accession>A0AAE3SF25</accession>
<protein>
    <submittedName>
        <fullName evidence="2">DUF5723 family protein</fullName>
    </submittedName>
</protein>
<feature type="domain" description="DUF5723" evidence="1">
    <location>
        <begin position="46"/>
        <end position="435"/>
    </location>
</feature>
<dbReference type="EMBL" id="JAPDPJ010000024">
    <property type="protein sequence ID" value="MCW3787093.1"/>
    <property type="molecule type" value="Genomic_DNA"/>
</dbReference>
<name>A0AAE3SF25_9BACT</name>
<dbReference type="InterPro" id="IPR043781">
    <property type="entry name" value="DUF5723"/>
</dbReference>
<dbReference type="Pfam" id="PF18990">
    <property type="entry name" value="DUF5723"/>
    <property type="match status" value="1"/>
</dbReference>
<organism evidence="2 3">
    <name type="scientific">Plebeiibacterium sediminum</name>
    <dbReference type="NCBI Taxonomy" id="2992112"/>
    <lineage>
        <taxon>Bacteria</taxon>
        <taxon>Pseudomonadati</taxon>
        <taxon>Bacteroidota</taxon>
        <taxon>Bacteroidia</taxon>
        <taxon>Marinilabiliales</taxon>
        <taxon>Marinilabiliaceae</taxon>
        <taxon>Plebeiibacterium</taxon>
    </lineage>
</organism>
<sequence length="482" mass="53877">MINKFKNIKVLYVVVLLLTTYSTVFSQNSNLLYYFENVPQTNYTNPAMLPRANAFFSLPGLSSIALDFKSDIAAKDLLQKHNGTWVQPLDAAFDYSKFYKTFGKSASINAGLSYAPIYFGFRTKKGYFTFSLQEKINAKISLPKDMFKIAEKGFENGDVLDLKSLDAKMMAYHEISIGYARQIDEKLTVGVHFKPLFGIAATKMKYNSLSIKNQGTSYNLKVDGEIYSSVPFLTVTPDEDGYPDEVEMQDDLEGSDISSQITPDFSNFGVAFDLGAVYDFNSSFTFSAALNNLGYINWKKNLNSVSANGTYDFEGPDVSVTEVEDMDEAYEDIVDEIKDVMDVNTEEKSFKTGLSPELMLGAAYHVNHVIDLGFLSKSTFAQYNFRQEFIVTSNFNLYKAISANFAYNYEIKGSSDLGLGLALRGGPFQVYLMANHIPFSYDKIQSDGDEFTAPTKAESFSMMLGVNFLLGKHGNRNKSVND</sequence>